<dbReference type="Pfam" id="PF19883">
    <property type="entry name" value="DUF6356"/>
    <property type="match status" value="1"/>
</dbReference>
<protein>
    <recommendedName>
        <fullName evidence="4">Capsule biosynthesis protein</fullName>
    </recommendedName>
</protein>
<evidence type="ECO:0000313" key="2">
    <source>
        <dbReference type="EMBL" id="RJF85846.1"/>
    </source>
</evidence>
<dbReference type="InterPro" id="IPR045936">
    <property type="entry name" value="DUF6356"/>
</dbReference>
<name>A0A418W722_9SPHN</name>
<proteinExistence type="predicted"/>
<feature type="transmembrane region" description="Helical" evidence="1">
    <location>
        <begin position="27"/>
        <end position="49"/>
    </location>
</feature>
<dbReference type="EMBL" id="QYUM01000004">
    <property type="protein sequence ID" value="RJF85846.1"/>
    <property type="molecule type" value="Genomic_DNA"/>
</dbReference>
<gene>
    <name evidence="2" type="ORF">D3876_18435</name>
</gene>
<comment type="caution">
    <text evidence="2">The sequence shown here is derived from an EMBL/GenBank/DDBJ whole genome shotgun (WGS) entry which is preliminary data.</text>
</comment>
<evidence type="ECO:0000256" key="1">
    <source>
        <dbReference type="SAM" id="Phobius"/>
    </source>
</evidence>
<dbReference type="OrthoDB" id="7652114at2"/>
<keyword evidence="3" id="KW-1185">Reference proteome</keyword>
<sequence>MLQKLFTDHPADVGESYFQHFGESVRFSATMFVGSLACLVHAIIPALCVRTGSGIIRKLHDRMVVNRTKQRPFAE</sequence>
<dbReference type="RefSeq" id="WP_119764989.1">
    <property type="nucleotide sequence ID" value="NZ_QYUM01000004.1"/>
</dbReference>
<dbReference type="Proteomes" id="UP000286100">
    <property type="component" value="Unassembled WGS sequence"/>
</dbReference>
<organism evidence="2 3">
    <name type="scientific">Sphingomonas cavernae</name>
    <dbReference type="NCBI Taxonomy" id="2320861"/>
    <lineage>
        <taxon>Bacteria</taxon>
        <taxon>Pseudomonadati</taxon>
        <taxon>Pseudomonadota</taxon>
        <taxon>Alphaproteobacteria</taxon>
        <taxon>Sphingomonadales</taxon>
        <taxon>Sphingomonadaceae</taxon>
        <taxon>Sphingomonas</taxon>
    </lineage>
</organism>
<evidence type="ECO:0008006" key="4">
    <source>
        <dbReference type="Google" id="ProtNLM"/>
    </source>
</evidence>
<keyword evidence="1" id="KW-0812">Transmembrane</keyword>
<keyword evidence="1" id="KW-1133">Transmembrane helix</keyword>
<accession>A0A418W722</accession>
<reference evidence="2 3" key="1">
    <citation type="submission" date="2018-09" db="EMBL/GenBank/DDBJ databases">
        <authorList>
            <person name="Zhu H."/>
        </authorList>
    </citation>
    <scope>NUCLEOTIDE SEQUENCE [LARGE SCALE GENOMIC DNA]</scope>
    <source>
        <strain evidence="2 3">K2R01-6</strain>
    </source>
</reference>
<keyword evidence="1" id="KW-0472">Membrane</keyword>
<dbReference type="AlphaFoldDB" id="A0A418W722"/>
<evidence type="ECO:0000313" key="3">
    <source>
        <dbReference type="Proteomes" id="UP000286100"/>
    </source>
</evidence>